<dbReference type="SFLD" id="SFLDG01082">
    <property type="entry name" value="B12-binding_domain_containing"/>
    <property type="match status" value="1"/>
</dbReference>
<evidence type="ECO:0000256" key="4">
    <source>
        <dbReference type="ARBA" id="ARBA00023004"/>
    </source>
</evidence>
<proteinExistence type="predicted"/>
<dbReference type="InterPro" id="IPR051198">
    <property type="entry name" value="BchE-like"/>
</dbReference>
<dbReference type="GO" id="GO:0051539">
    <property type="term" value="F:4 iron, 4 sulfur cluster binding"/>
    <property type="evidence" value="ECO:0007669"/>
    <property type="project" value="UniProtKB-KW"/>
</dbReference>
<accession>A0A372JBZ0</accession>
<dbReference type="InterPro" id="IPR023404">
    <property type="entry name" value="rSAM_horseshoe"/>
</dbReference>
<dbReference type="EMBL" id="QURH01000964">
    <property type="protein sequence ID" value="RFU37482.1"/>
    <property type="molecule type" value="Genomic_DNA"/>
</dbReference>
<keyword evidence="3" id="KW-0479">Metal-binding</keyword>
<evidence type="ECO:0000313" key="8">
    <source>
        <dbReference type="EMBL" id="RFU37482.1"/>
    </source>
</evidence>
<protein>
    <submittedName>
        <fullName evidence="8">Radical SAM protein</fullName>
    </submittedName>
</protein>
<evidence type="ECO:0000259" key="7">
    <source>
        <dbReference type="PROSITE" id="PS51332"/>
    </source>
</evidence>
<dbReference type="PROSITE" id="PS51332">
    <property type="entry name" value="B12_BINDING"/>
    <property type="match status" value="1"/>
</dbReference>
<dbReference type="InterPro" id="IPR006638">
    <property type="entry name" value="Elp3/MiaA/NifB-like_rSAM"/>
</dbReference>
<feature type="region of interest" description="Disordered" evidence="6">
    <location>
        <begin position="1"/>
        <end position="20"/>
    </location>
</feature>
<dbReference type="GO" id="GO:0005829">
    <property type="term" value="C:cytosol"/>
    <property type="evidence" value="ECO:0007669"/>
    <property type="project" value="TreeGrafter"/>
</dbReference>
<dbReference type="Proteomes" id="UP000261811">
    <property type="component" value="Unassembled WGS sequence"/>
</dbReference>
<dbReference type="SUPFAM" id="SSF102114">
    <property type="entry name" value="Radical SAM enzymes"/>
    <property type="match status" value="1"/>
</dbReference>
<feature type="compositionally biased region" description="Basic residues" evidence="6">
    <location>
        <begin position="1"/>
        <end position="13"/>
    </location>
</feature>
<reference evidence="8 9" key="1">
    <citation type="submission" date="2018-08" db="EMBL/GenBank/DDBJ databases">
        <title>Actinomadura jelena sp. nov., a novel Actinomycete isolated from soil in Chad.</title>
        <authorList>
            <person name="Shi L."/>
        </authorList>
    </citation>
    <scope>NUCLEOTIDE SEQUENCE [LARGE SCALE GENOMIC DNA]</scope>
    <source>
        <strain evidence="8 9">NEAU-G17</strain>
    </source>
</reference>
<comment type="cofactor">
    <cofactor evidence="1">
        <name>[4Fe-4S] cluster</name>
        <dbReference type="ChEBI" id="CHEBI:49883"/>
    </cofactor>
</comment>
<evidence type="ECO:0000313" key="9">
    <source>
        <dbReference type="Proteomes" id="UP000261811"/>
    </source>
</evidence>
<evidence type="ECO:0000256" key="2">
    <source>
        <dbReference type="ARBA" id="ARBA00022691"/>
    </source>
</evidence>
<dbReference type="GO" id="GO:0046872">
    <property type="term" value="F:metal ion binding"/>
    <property type="evidence" value="ECO:0007669"/>
    <property type="project" value="UniProtKB-KW"/>
</dbReference>
<dbReference type="SMART" id="SM00729">
    <property type="entry name" value="Elp3"/>
    <property type="match status" value="1"/>
</dbReference>
<dbReference type="Pfam" id="PF04055">
    <property type="entry name" value="Radical_SAM"/>
    <property type="match status" value="1"/>
</dbReference>
<dbReference type="InterPro" id="IPR006158">
    <property type="entry name" value="Cobalamin-bd"/>
</dbReference>
<evidence type="ECO:0000256" key="6">
    <source>
        <dbReference type="SAM" id="MobiDB-lite"/>
    </source>
</evidence>
<dbReference type="GO" id="GO:0003824">
    <property type="term" value="F:catalytic activity"/>
    <property type="evidence" value="ECO:0007669"/>
    <property type="project" value="InterPro"/>
</dbReference>
<evidence type="ECO:0000256" key="1">
    <source>
        <dbReference type="ARBA" id="ARBA00001966"/>
    </source>
</evidence>
<gene>
    <name evidence="8" type="ORF">DZF91_32675</name>
</gene>
<dbReference type="Gene3D" id="3.80.30.20">
    <property type="entry name" value="tm_1862 like domain"/>
    <property type="match status" value="1"/>
</dbReference>
<organism evidence="8 9">
    <name type="scientific">Actinomadura logoneensis</name>
    <dbReference type="NCBI Taxonomy" id="2293572"/>
    <lineage>
        <taxon>Bacteria</taxon>
        <taxon>Bacillati</taxon>
        <taxon>Actinomycetota</taxon>
        <taxon>Actinomycetes</taxon>
        <taxon>Streptosporangiales</taxon>
        <taxon>Thermomonosporaceae</taxon>
        <taxon>Actinomadura</taxon>
    </lineage>
</organism>
<keyword evidence="5" id="KW-0411">Iron-sulfur</keyword>
<dbReference type="SFLD" id="SFLDS00029">
    <property type="entry name" value="Radical_SAM"/>
    <property type="match status" value="1"/>
</dbReference>
<dbReference type="GO" id="GO:0031419">
    <property type="term" value="F:cobalamin binding"/>
    <property type="evidence" value="ECO:0007669"/>
    <property type="project" value="InterPro"/>
</dbReference>
<dbReference type="PANTHER" id="PTHR43409">
    <property type="entry name" value="ANAEROBIC MAGNESIUM-PROTOPORPHYRIN IX MONOMETHYL ESTER CYCLASE-RELATED"/>
    <property type="match status" value="1"/>
</dbReference>
<evidence type="ECO:0000256" key="3">
    <source>
        <dbReference type="ARBA" id="ARBA00022723"/>
    </source>
</evidence>
<keyword evidence="9" id="KW-1185">Reference proteome</keyword>
<keyword evidence="4" id="KW-0408">Iron</keyword>
<feature type="domain" description="B12-binding" evidence="7">
    <location>
        <begin position="24"/>
        <end position="163"/>
    </location>
</feature>
<sequence>MRAGRGRRRRRGARGPDGGVTGMSRSVALVEVPLYPHTLPLASGYLQAYAQQDPEIADAFSFTIHSRSVAHPETELTAELVALDADVYALSCYLWNMRRMRKVLAALRAARPDARFILGGPQVMNRITEYIGPDMENVTVADAEGETVFAAYLKELARPDADLARVGGISFWRDGGLVTTPRPDRIKELDEIPSPFAAGIFDGADYTFAVVETNRGCPFRCTYCYWGAATNDKVHRWDLDRVKADLTWLSEHGVENLFLADANWGALPRDVELTRHLVSCKEANGYPLMVNMQAAKNRPDRVTEITDILVTGGMLTSQPVSLQTVSPAALTMVDRSNIKESTYVELQGKLHEKRISSYTELIWPLPGETLESFRQGIGRLCRMGADVIVTYPQLLLPNTPMARQVDVLGIQTVQVTDDASEADVVVGTKWVDRADYELGVWFYYAVVSAYNARGLFYTARHLEAAGVRSHEALLEDVARWFRENPDRELSRFFADSIATLDNYDINNLGKVLHKVMHSHRAELDHLLLGFARTLPGWRDDPLLRAMVELDLLARPYVYREPAVLPDVPLREVAVLDRGRFDLTVEMPRAAAEAAGLPGVPADGDRVVLVVDHRGRRKMPYPRHRSLDHNASYCQAMMNRMRDVLPEWRALSPAAPTGASAG</sequence>
<dbReference type="InterPro" id="IPR007197">
    <property type="entry name" value="rSAM"/>
</dbReference>
<name>A0A372JBZ0_9ACTN</name>
<dbReference type="Pfam" id="PF02310">
    <property type="entry name" value="B12-binding"/>
    <property type="match status" value="1"/>
</dbReference>
<dbReference type="InterPro" id="IPR058240">
    <property type="entry name" value="rSAM_sf"/>
</dbReference>
<dbReference type="AlphaFoldDB" id="A0A372JBZ0"/>
<dbReference type="SFLD" id="SFLDG01123">
    <property type="entry name" value="methyltransferase_(Class_B)"/>
    <property type="match status" value="1"/>
</dbReference>
<dbReference type="InterPro" id="IPR034466">
    <property type="entry name" value="Methyltransferase_Class_B"/>
</dbReference>
<evidence type="ECO:0000256" key="5">
    <source>
        <dbReference type="ARBA" id="ARBA00023014"/>
    </source>
</evidence>
<comment type="caution">
    <text evidence="8">The sequence shown here is derived from an EMBL/GenBank/DDBJ whole genome shotgun (WGS) entry which is preliminary data.</text>
</comment>
<keyword evidence="2" id="KW-0949">S-adenosyl-L-methionine</keyword>
<dbReference type="PANTHER" id="PTHR43409:SF16">
    <property type="entry name" value="SLR0320 PROTEIN"/>
    <property type="match status" value="1"/>
</dbReference>